<keyword evidence="4" id="KW-1185">Reference proteome</keyword>
<dbReference type="AlphaFoldDB" id="A0A8C4JTV2"/>
<sequence length="111" mass="11961">MDQAQPVFQGTLEDVAVCFSAEEWGRLAEWQKQLGRDMMLENYEPIAPRGESRLSRPSQAPYPASPGLPSVSGPVWGVWGCCGTALAGRSPAGTVRGARGSGERTRGWQGR</sequence>
<organism evidence="3 4">
    <name type="scientific">Dromaius novaehollandiae</name>
    <name type="common">Emu</name>
    <dbReference type="NCBI Taxonomy" id="8790"/>
    <lineage>
        <taxon>Eukaryota</taxon>
        <taxon>Metazoa</taxon>
        <taxon>Chordata</taxon>
        <taxon>Craniata</taxon>
        <taxon>Vertebrata</taxon>
        <taxon>Euteleostomi</taxon>
        <taxon>Archelosauria</taxon>
        <taxon>Archosauria</taxon>
        <taxon>Dinosauria</taxon>
        <taxon>Saurischia</taxon>
        <taxon>Theropoda</taxon>
        <taxon>Coelurosauria</taxon>
        <taxon>Aves</taxon>
        <taxon>Palaeognathae</taxon>
        <taxon>Casuariiformes</taxon>
        <taxon>Dromaiidae</taxon>
        <taxon>Dromaius</taxon>
    </lineage>
</organism>
<dbReference type="SMART" id="SM00349">
    <property type="entry name" value="KRAB"/>
    <property type="match status" value="1"/>
</dbReference>
<dbReference type="Pfam" id="PF01352">
    <property type="entry name" value="KRAB"/>
    <property type="match status" value="1"/>
</dbReference>
<dbReference type="PROSITE" id="PS50805">
    <property type="entry name" value="KRAB"/>
    <property type="match status" value="1"/>
</dbReference>
<dbReference type="InterPro" id="IPR001909">
    <property type="entry name" value="KRAB"/>
</dbReference>
<dbReference type="Gene3D" id="6.10.140.140">
    <property type="match status" value="1"/>
</dbReference>
<reference evidence="3" key="1">
    <citation type="submission" date="2025-08" db="UniProtKB">
        <authorList>
            <consortium name="Ensembl"/>
        </authorList>
    </citation>
    <scope>IDENTIFICATION</scope>
</reference>
<evidence type="ECO:0000256" key="1">
    <source>
        <dbReference type="SAM" id="MobiDB-lite"/>
    </source>
</evidence>
<feature type="compositionally biased region" description="Basic and acidic residues" evidence="1">
    <location>
        <begin position="101"/>
        <end position="111"/>
    </location>
</feature>
<dbReference type="InterPro" id="IPR036051">
    <property type="entry name" value="KRAB_dom_sf"/>
</dbReference>
<dbReference type="GO" id="GO:0006355">
    <property type="term" value="P:regulation of DNA-templated transcription"/>
    <property type="evidence" value="ECO:0007669"/>
    <property type="project" value="InterPro"/>
</dbReference>
<evidence type="ECO:0000313" key="4">
    <source>
        <dbReference type="Proteomes" id="UP000694423"/>
    </source>
</evidence>
<evidence type="ECO:0000313" key="3">
    <source>
        <dbReference type="Ensembl" id="ENSDNVP00000014413.1"/>
    </source>
</evidence>
<dbReference type="PANTHER" id="PTHR23232:SF142">
    <property type="entry name" value="GASTRULA ZINC FINGER PROTEIN XLCGF57.1-LIKE-RELATED"/>
    <property type="match status" value="1"/>
</dbReference>
<dbReference type="SUPFAM" id="SSF109640">
    <property type="entry name" value="KRAB domain (Kruppel-associated box)"/>
    <property type="match status" value="1"/>
</dbReference>
<protein>
    <recommendedName>
        <fullName evidence="2">KRAB domain-containing protein</fullName>
    </recommendedName>
</protein>
<dbReference type="InterPro" id="IPR050169">
    <property type="entry name" value="Krueppel_C2H2_ZnF"/>
</dbReference>
<accession>A0A8C4JTV2</accession>
<feature type="domain" description="KRAB" evidence="2">
    <location>
        <begin position="10"/>
        <end position="91"/>
    </location>
</feature>
<evidence type="ECO:0000259" key="2">
    <source>
        <dbReference type="PROSITE" id="PS50805"/>
    </source>
</evidence>
<feature type="region of interest" description="Disordered" evidence="1">
    <location>
        <begin position="87"/>
        <end position="111"/>
    </location>
</feature>
<dbReference type="Ensembl" id="ENSDNVT00000017304.1">
    <property type="protein sequence ID" value="ENSDNVP00000014413.1"/>
    <property type="gene ID" value="ENSDNVG00000010138.1"/>
</dbReference>
<name>A0A8C4JTV2_DRONO</name>
<dbReference type="Proteomes" id="UP000694423">
    <property type="component" value="Unplaced"/>
</dbReference>
<feature type="region of interest" description="Disordered" evidence="1">
    <location>
        <begin position="48"/>
        <end position="67"/>
    </location>
</feature>
<dbReference type="CDD" id="cd07765">
    <property type="entry name" value="KRAB_A-box"/>
    <property type="match status" value="1"/>
</dbReference>
<dbReference type="PANTHER" id="PTHR23232">
    <property type="entry name" value="KRAB DOMAIN C2H2 ZINC FINGER"/>
    <property type="match status" value="1"/>
</dbReference>
<reference evidence="3" key="2">
    <citation type="submission" date="2025-09" db="UniProtKB">
        <authorList>
            <consortium name="Ensembl"/>
        </authorList>
    </citation>
    <scope>IDENTIFICATION</scope>
</reference>
<proteinExistence type="predicted"/>